<proteinExistence type="predicted"/>
<sequence>MKQYFTNEVKQVLDKVAIVKNLARKKFITSFVLALIQSRKVQFSHLAHYLNDEAKISCNQVRIQDFFREVDLDYQALACLLLCFLPQGKISLCIDRTEWDFGQCQVNILMVVATSGVLHVPLYWQLLENESGNSATDDRKAFLSQCIALVGKERIGMVVADREFIGHNWLSYLKSHGILFCICVPKHHLITRLDGRQHRVEELLTKASELSLADCLVDGVWANVYIKKLRSGDILFLLGTVKVGLLGQLYRKRWTIETLFQNMKGRGFDLESTHLKLTDKLKKLIGLVSIAYGFCLTYGLYCHQKIKAIPKKKHGYKANSFFRYGLDCIGYAIRVEWNKDLIAFQTLMRLLSRTLRQVFQSSVLAI</sequence>
<dbReference type="RefSeq" id="WP_162445165.1">
    <property type="nucleotide sequence ID" value="NZ_CP048222.1"/>
</dbReference>
<dbReference type="InterPro" id="IPR002559">
    <property type="entry name" value="Transposase_11"/>
</dbReference>
<evidence type="ECO:0000313" key="4">
    <source>
        <dbReference type="Proteomes" id="UP000480178"/>
    </source>
</evidence>
<evidence type="ECO:0000259" key="2">
    <source>
        <dbReference type="Pfam" id="PF01609"/>
    </source>
</evidence>
<evidence type="ECO:0000313" key="3">
    <source>
        <dbReference type="EMBL" id="QHT69176.1"/>
    </source>
</evidence>
<keyword evidence="4" id="KW-1185">Reference proteome</keyword>
<keyword evidence="1" id="KW-0472">Membrane</keyword>
<keyword evidence="1" id="KW-0812">Transmembrane</keyword>
<dbReference type="Pfam" id="PF01609">
    <property type="entry name" value="DDE_Tnp_1"/>
    <property type="match status" value="1"/>
</dbReference>
<keyword evidence="1" id="KW-1133">Transmembrane helix</keyword>
<dbReference type="InterPro" id="IPR012337">
    <property type="entry name" value="RNaseH-like_sf"/>
</dbReference>
<dbReference type="AlphaFoldDB" id="A0A6C0GMA7"/>
<feature type="transmembrane region" description="Helical" evidence="1">
    <location>
        <begin position="284"/>
        <end position="303"/>
    </location>
</feature>
<name>A0A6C0GMA7_9BACT</name>
<feature type="domain" description="Transposase IS4-like" evidence="2">
    <location>
        <begin position="139"/>
        <end position="292"/>
    </location>
</feature>
<dbReference type="Proteomes" id="UP000480178">
    <property type="component" value="Chromosome"/>
</dbReference>
<accession>A0A6C0GMA7</accession>
<dbReference type="SUPFAM" id="SSF53098">
    <property type="entry name" value="Ribonuclease H-like"/>
    <property type="match status" value="1"/>
</dbReference>
<protein>
    <submittedName>
        <fullName evidence="3">Transposase</fullName>
    </submittedName>
</protein>
<gene>
    <name evidence="3" type="ORF">GXP67_22300</name>
</gene>
<reference evidence="3 4" key="1">
    <citation type="submission" date="2020-01" db="EMBL/GenBank/DDBJ databases">
        <authorList>
            <person name="Kim M.K."/>
        </authorList>
    </citation>
    <scope>NUCLEOTIDE SEQUENCE [LARGE SCALE GENOMIC DNA]</scope>
    <source>
        <strain evidence="3 4">172606-1</strain>
    </source>
</reference>
<organism evidence="3 4">
    <name type="scientific">Rhodocytophaga rosea</name>
    <dbReference type="NCBI Taxonomy" id="2704465"/>
    <lineage>
        <taxon>Bacteria</taxon>
        <taxon>Pseudomonadati</taxon>
        <taxon>Bacteroidota</taxon>
        <taxon>Cytophagia</taxon>
        <taxon>Cytophagales</taxon>
        <taxon>Rhodocytophagaceae</taxon>
        <taxon>Rhodocytophaga</taxon>
    </lineage>
</organism>
<evidence type="ECO:0000256" key="1">
    <source>
        <dbReference type="SAM" id="Phobius"/>
    </source>
</evidence>
<dbReference type="EMBL" id="CP048222">
    <property type="protein sequence ID" value="QHT69176.1"/>
    <property type="molecule type" value="Genomic_DNA"/>
</dbReference>
<dbReference type="GO" id="GO:0004803">
    <property type="term" value="F:transposase activity"/>
    <property type="evidence" value="ECO:0007669"/>
    <property type="project" value="InterPro"/>
</dbReference>
<dbReference type="GO" id="GO:0003677">
    <property type="term" value="F:DNA binding"/>
    <property type="evidence" value="ECO:0007669"/>
    <property type="project" value="InterPro"/>
</dbReference>
<dbReference type="KEGG" id="rhoz:GXP67_22300"/>
<dbReference type="GO" id="GO:0006313">
    <property type="term" value="P:DNA transposition"/>
    <property type="evidence" value="ECO:0007669"/>
    <property type="project" value="InterPro"/>
</dbReference>